<evidence type="ECO:0000313" key="1">
    <source>
        <dbReference type="EMBL" id="PWN71094.1"/>
    </source>
</evidence>
<dbReference type="OrthoDB" id="9797456at2"/>
<reference evidence="1 2" key="1">
    <citation type="submission" date="2018-04" db="EMBL/GenBank/DDBJ databases">
        <title>Draft Genome Sequence of Phosphate-Solubilizing Chryseobacterium sp. ISE14 that is a Biocontrol and Plant Growth-Promoting Rhizobacterium Isolated from Cucumber.</title>
        <authorList>
            <person name="Jeong J.-J."/>
            <person name="Sang M.K."/>
            <person name="Choi I.-G."/>
            <person name="Kim K.D."/>
        </authorList>
    </citation>
    <scope>NUCLEOTIDE SEQUENCE [LARGE SCALE GENOMIC DNA]</scope>
    <source>
        <strain evidence="1 2">ISE14</strain>
    </source>
</reference>
<dbReference type="Proteomes" id="UP000236594">
    <property type="component" value="Unassembled WGS sequence"/>
</dbReference>
<protein>
    <submittedName>
        <fullName evidence="1">Uncharacterized protein</fullName>
    </submittedName>
</protein>
<evidence type="ECO:0000313" key="2">
    <source>
        <dbReference type="Proteomes" id="UP000236594"/>
    </source>
</evidence>
<proteinExistence type="predicted"/>
<keyword evidence="2" id="KW-1185">Reference proteome</keyword>
<dbReference type="EMBL" id="PPED02000001">
    <property type="protein sequence ID" value="PWN71094.1"/>
    <property type="molecule type" value="Genomic_DNA"/>
</dbReference>
<dbReference type="RefSeq" id="WP_103248272.1">
    <property type="nucleotide sequence ID" value="NZ_PPED02000001.1"/>
</dbReference>
<name>A0A316XC35_9FLAO</name>
<accession>A0A316XC35</accession>
<gene>
    <name evidence="1" type="ORF">C1631_000245</name>
</gene>
<organism evidence="1 2">
    <name type="scientific">Chryseobacterium phosphatilyticum</name>
    <dbReference type="NCBI Taxonomy" id="475075"/>
    <lineage>
        <taxon>Bacteria</taxon>
        <taxon>Pseudomonadati</taxon>
        <taxon>Bacteroidota</taxon>
        <taxon>Flavobacteriia</taxon>
        <taxon>Flavobacteriales</taxon>
        <taxon>Weeksellaceae</taxon>
        <taxon>Chryseobacterium group</taxon>
        <taxon>Chryseobacterium</taxon>
    </lineage>
</organism>
<sequence length="88" mass="10242">MNTLKGQHIFLYGADYIFYFPENEKVEILNLNYNEDIRPLTQDDSVCFSTFESLSTEEDLDGAFVELDHWKVFGILEREKSALNISIT</sequence>
<dbReference type="AlphaFoldDB" id="A0A316XC35"/>
<comment type="caution">
    <text evidence="1">The sequence shown here is derived from an EMBL/GenBank/DDBJ whole genome shotgun (WGS) entry which is preliminary data.</text>
</comment>